<evidence type="ECO:0000256" key="1">
    <source>
        <dbReference type="SAM" id="MobiDB-lite"/>
    </source>
</evidence>
<evidence type="ECO:0000256" key="2">
    <source>
        <dbReference type="SAM" id="Phobius"/>
    </source>
</evidence>
<dbReference type="InterPro" id="IPR049326">
    <property type="entry name" value="Rhodopsin_dom_fungi"/>
</dbReference>
<accession>A0A9N9Q821</accession>
<feature type="domain" description="Rhodopsin" evidence="3">
    <location>
        <begin position="38"/>
        <end position="296"/>
    </location>
</feature>
<dbReference type="PANTHER" id="PTHR38794:SF1">
    <property type="entry name" value="INTEGRAL MEMBRANE PROTEIN"/>
    <property type="match status" value="1"/>
</dbReference>
<evidence type="ECO:0000313" key="4">
    <source>
        <dbReference type="EMBL" id="CAG8983415.1"/>
    </source>
</evidence>
<feature type="transmembrane region" description="Helical" evidence="2">
    <location>
        <begin position="20"/>
        <end position="42"/>
    </location>
</feature>
<evidence type="ECO:0000313" key="5">
    <source>
        <dbReference type="Proteomes" id="UP000701801"/>
    </source>
</evidence>
<dbReference type="Pfam" id="PF20684">
    <property type="entry name" value="Fung_rhodopsin"/>
    <property type="match status" value="1"/>
</dbReference>
<keyword evidence="2" id="KW-0812">Transmembrane</keyword>
<feature type="transmembrane region" description="Helical" evidence="2">
    <location>
        <begin position="157"/>
        <end position="178"/>
    </location>
</feature>
<keyword evidence="5" id="KW-1185">Reference proteome</keyword>
<evidence type="ECO:0000259" key="3">
    <source>
        <dbReference type="Pfam" id="PF20684"/>
    </source>
</evidence>
<name>A0A9N9Q821_9HELO</name>
<gene>
    <name evidence="4" type="ORF">HYALB_00000583</name>
</gene>
<comment type="caution">
    <text evidence="4">The sequence shown here is derived from an EMBL/GenBank/DDBJ whole genome shotgun (WGS) entry which is preliminary data.</text>
</comment>
<dbReference type="AlphaFoldDB" id="A0A9N9Q821"/>
<dbReference type="EMBL" id="CAJVRM010000726">
    <property type="protein sequence ID" value="CAG8983415.1"/>
    <property type="molecule type" value="Genomic_DNA"/>
</dbReference>
<reference evidence="4" key="1">
    <citation type="submission" date="2021-07" db="EMBL/GenBank/DDBJ databases">
        <authorList>
            <person name="Durling M."/>
        </authorList>
    </citation>
    <scope>NUCLEOTIDE SEQUENCE</scope>
</reference>
<organism evidence="4 5">
    <name type="scientific">Hymenoscyphus albidus</name>
    <dbReference type="NCBI Taxonomy" id="595503"/>
    <lineage>
        <taxon>Eukaryota</taxon>
        <taxon>Fungi</taxon>
        <taxon>Dikarya</taxon>
        <taxon>Ascomycota</taxon>
        <taxon>Pezizomycotina</taxon>
        <taxon>Leotiomycetes</taxon>
        <taxon>Helotiales</taxon>
        <taxon>Helotiaceae</taxon>
        <taxon>Hymenoscyphus</taxon>
    </lineage>
</organism>
<dbReference type="Proteomes" id="UP000701801">
    <property type="component" value="Unassembled WGS sequence"/>
</dbReference>
<feature type="region of interest" description="Disordered" evidence="1">
    <location>
        <begin position="334"/>
        <end position="408"/>
    </location>
</feature>
<feature type="transmembrane region" description="Helical" evidence="2">
    <location>
        <begin position="235"/>
        <end position="257"/>
    </location>
</feature>
<dbReference type="PANTHER" id="PTHR38794">
    <property type="entry name" value="INTEGRAL MEMBRANE PROTEIN"/>
    <property type="match status" value="1"/>
</dbReference>
<proteinExistence type="predicted"/>
<feature type="transmembrane region" description="Helical" evidence="2">
    <location>
        <begin position="198"/>
        <end position="223"/>
    </location>
</feature>
<keyword evidence="2" id="KW-0472">Membrane</keyword>
<dbReference type="OrthoDB" id="3918601at2759"/>
<feature type="transmembrane region" description="Helical" evidence="2">
    <location>
        <begin position="127"/>
        <end position="145"/>
    </location>
</feature>
<sequence length="408" mass="45717">MGEIVEKRRVVITDENLGPVVSIVSIELLILVIITVFARLCIRYFPRRQLSLEDGLIVVAAVSRKQIPFSDNLTKGCEHNIDLAFQIFSIGELVTVLGLDSNGLGSPRRVLSAEQVLLFEKYFYSNYILYVLNLGLSEISILLLIRNLTPVKKQKIAILVLIAFTALWAVVSVFALLFQCHSPHVWRFINNKCIHRGSFWIAYTAVHVITELALIISSVVLIWDLKRSRGTKALVIVPFTLRILVLVPAIAQLAYFLPTNNSTDPTFDLWTSVLCSQITQAVNIVTACFIQVKPFITSLHSGLLHNNDERRRIRQGSRSASNYVSLSAKGVIRSNRTGPDAKALTSETRNQFSGGRDPWDQYDEDAIEQVETQTPFKNLTRAETDEQPGARTLTTSITVEYSDRKEGA</sequence>
<protein>
    <recommendedName>
        <fullName evidence="3">Rhodopsin domain-containing protein</fullName>
    </recommendedName>
</protein>
<keyword evidence="2" id="KW-1133">Transmembrane helix</keyword>